<reference evidence="1" key="1">
    <citation type="submission" date="2022-01" db="EMBL/GenBank/DDBJ databases">
        <title>Genome Sequence Resource for Two Populations of Ditylenchus destructor, the Migratory Endoparasitic Phytonematode.</title>
        <authorList>
            <person name="Zhang H."/>
            <person name="Lin R."/>
            <person name="Xie B."/>
        </authorList>
    </citation>
    <scope>NUCLEOTIDE SEQUENCE</scope>
    <source>
        <strain evidence="1">BazhouSP</strain>
    </source>
</reference>
<comment type="caution">
    <text evidence="1">The sequence shown here is derived from an EMBL/GenBank/DDBJ whole genome shotgun (WGS) entry which is preliminary data.</text>
</comment>
<dbReference type="Proteomes" id="UP001201812">
    <property type="component" value="Unassembled WGS sequence"/>
</dbReference>
<sequence length="109" mass="12144">METQQYFQWSDHKLSRNCRSTSSLLVFDRAKAIENNICGKPLKMTLPSGRQFGLQLRITLPKKERVQGSSDSCPVPVQCRALSSPPCLYLISQLAKCSADRAVLGEAPF</sequence>
<dbReference type="EMBL" id="JAKKPZ010000001">
    <property type="protein sequence ID" value="KAI1729361.1"/>
    <property type="molecule type" value="Genomic_DNA"/>
</dbReference>
<gene>
    <name evidence="1" type="ORF">DdX_01598</name>
</gene>
<accession>A0AAD4NJI0</accession>
<dbReference type="AlphaFoldDB" id="A0AAD4NJI0"/>
<name>A0AAD4NJI0_9BILA</name>
<proteinExistence type="predicted"/>
<evidence type="ECO:0000313" key="1">
    <source>
        <dbReference type="EMBL" id="KAI1729361.1"/>
    </source>
</evidence>
<protein>
    <submittedName>
        <fullName evidence="1">Uncharacterized protein</fullName>
    </submittedName>
</protein>
<organism evidence="1 2">
    <name type="scientific">Ditylenchus destructor</name>
    <dbReference type="NCBI Taxonomy" id="166010"/>
    <lineage>
        <taxon>Eukaryota</taxon>
        <taxon>Metazoa</taxon>
        <taxon>Ecdysozoa</taxon>
        <taxon>Nematoda</taxon>
        <taxon>Chromadorea</taxon>
        <taxon>Rhabditida</taxon>
        <taxon>Tylenchina</taxon>
        <taxon>Tylenchomorpha</taxon>
        <taxon>Sphaerularioidea</taxon>
        <taxon>Anguinidae</taxon>
        <taxon>Anguininae</taxon>
        <taxon>Ditylenchus</taxon>
    </lineage>
</organism>
<evidence type="ECO:0000313" key="2">
    <source>
        <dbReference type="Proteomes" id="UP001201812"/>
    </source>
</evidence>
<keyword evidence="2" id="KW-1185">Reference proteome</keyword>